<gene>
    <name evidence="1" type="ORF">GGR05_002644</name>
</gene>
<sequence length="196" mass="20174">MHPLLLVLGVLSGQPAAPPPSQITGAVSPLIAGLCRPFGEGQGDGAVLRCSGLVGTDVFLRGDEASREVALGRPDAFLPPPPEGGRLGRSVTWRLLGDRPFAAVLRYRFPDAASSTPDLLVVLKAPSDDEAPCLVGAAQDVAGPTGSGLERAVAFADRRAPLFRCGRDTPALLGGVSDGARAILSAWFGAMRPDDG</sequence>
<dbReference type="EMBL" id="JACIDO010000005">
    <property type="protein sequence ID" value="MBB3936490.1"/>
    <property type="molecule type" value="Genomic_DNA"/>
</dbReference>
<protein>
    <submittedName>
        <fullName evidence="1">Uncharacterized protein</fullName>
    </submittedName>
</protein>
<proteinExistence type="predicted"/>
<name>A0A7W6BXG4_9HYPH</name>
<dbReference type="OrthoDB" id="7427667at2"/>
<dbReference type="AlphaFoldDB" id="A0A7W6BXG4"/>
<dbReference type="RefSeq" id="WP_090962861.1">
    <property type="nucleotide sequence ID" value="NZ_FOOA01000007.1"/>
</dbReference>
<keyword evidence="2" id="KW-1185">Reference proteome</keyword>
<accession>A0A7W6BXG4</accession>
<evidence type="ECO:0000313" key="2">
    <source>
        <dbReference type="Proteomes" id="UP000531216"/>
    </source>
</evidence>
<reference evidence="1 2" key="1">
    <citation type="submission" date="2020-08" db="EMBL/GenBank/DDBJ databases">
        <title>Genomic Encyclopedia of Type Strains, Phase IV (KMG-IV): sequencing the most valuable type-strain genomes for metagenomic binning, comparative biology and taxonomic classification.</title>
        <authorList>
            <person name="Goeker M."/>
        </authorList>
    </citation>
    <scope>NUCLEOTIDE SEQUENCE [LARGE SCALE GENOMIC DNA]</scope>
    <source>
        <strain evidence="1 2">DSM 25024</strain>
    </source>
</reference>
<evidence type="ECO:0000313" key="1">
    <source>
        <dbReference type="EMBL" id="MBB3936490.1"/>
    </source>
</evidence>
<dbReference type="Proteomes" id="UP000531216">
    <property type="component" value="Unassembled WGS sequence"/>
</dbReference>
<comment type="caution">
    <text evidence="1">The sequence shown here is derived from an EMBL/GenBank/DDBJ whole genome shotgun (WGS) entry which is preliminary data.</text>
</comment>
<organism evidence="1 2">
    <name type="scientific">Aureimonas phyllosphaerae</name>
    <dbReference type="NCBI Taxonomy" id="1166078"/>
    <lineage>
        <taxon>Bacteria</taxon>
        <taxon>Pseudomonadati</taxon>
        <taxon>Pseudomonadota</taxon>
        <taxon>Alphaproteobacteria</taxon>
        <taxon>Hyphomicrobiales</taxon>
        <taxon>Aurantimonadaceae</taxon>
        <taxon>Aureimonas</taxon>
    </lineage>
</organism>